<comment type="caution">
    <text evidence="2">The sequence shown here is derived from an EMBL/GenBank/DDBJ whole genome shotgun (WGS) entry which is preliminary data.</text>
</comment>
<gene>
    <name evidence="2" type="ORF">DFH07DRAFT_956408</name>
</gene>
<keyword evidence="3" id="KW-1185">Reference proteome</keyword>
<sequence>MQDSLEVNALGHPVSSDSSTTVETGSSSLGSSSFAQPLSSPVRAAAKSTKSSILEVKNFSDRAATLDVLASLSLSILCAMVTVNGTTSDRSASQDATESATLAVLVDNASITTEKALELNATHIVTSITYGSNVVATLMPKSSLKEKESKVSSGKLSLGIPKSMASLVM</sequence>
<evidence type="ECO:0000256" key="1">
    <source>
        <dbReference type="SAM" id="MobiDB-lite"/>
    </source>
</evidence>
<accession>A0AAD7JIR4</accession>
<feature type="compositionally biased region" description="Low complexity" evidence="1">
    <location>
        <begin position="13"/>
        <end position="36"/>
    </location>
</feature>
<organism evidence="2 3">
    <name type="scientific">Mycena maculata</name>
    <dbReference type="NCBI Taxonomy" id="230809"/>
    <lineage>
        <taxon>Eukaryota</taxon>
        <taxon>Fungi</taxon>
        <taxon>Dikarya</taxon>
        <taxon>Basidiomycota</taxon>
        <taxon>Agaricomycotina</taxon>
        <taxon>Agaricomycetes</taxon>
        <taxon>Agaricomycetidae</taxon>
        <taxon>Agaricales</taxon>
        <taxon>Marasmiineae</taxon>
        <taxon>Mycenaceae</taxon>
        <taxon>Mycena</taxon>
    </lineage>
</organism>
<protein>
    <submittedName>
        <fullName evidence="2">Uncharacterized protein</fullName>
    </submittedName>
</protein>
<reference evidence="2" key="1">
    <citation type="submission" date="2023-03" db="EMBL/GenBank/DDBJ databases">
        <title>Massive genome expansion in bonnet fungi (Mycena s.s.) driven by repeated elements and novel gene families across ecological guilds.</title>
        <authorList>
            <consortium name="Lawrence Berkeley National Laboratory"/>
            <person name="Harder C.B."/>
            <person name="Miyauchi S."/>
            <person name="Viragh M."/>
            <person name="Kuo A."/>
            <person name="Thoen E."/>
            <person name="Andreopoulos B."/>
            <person name="Lu D."/>
            <person name="Skrede I."/>
            <person name="Drula E."/>
            <person name="Henrissat B."/>
            <person name="Morin E."/>
            <person name="Kohler A."/>
            <person name="Barry K."/>
            <person name="LaButti K."/>
            <person name="Morin E."/>
            <person name="Salamov A."/>
            <person name="Lipzen A."/>
            <person name="Mereny Z."/>
            <person name="Hegedus B."/>
            <person name="Baldrian P."/>
            <person name="Stursova M."/>
            <person name="Weitz H."/>
            <person name="Taylor A."/>
            <person name="Grigoriev I.V."/>
            <person name="Nagy L.G."/>
            <person name="Martin F."/>
            <person name="Kauserud H."/>
        </authorList>
    </citation>
    <scope>NUCLEOTIDE SEQUENCE</scope>
    <source>
        <strain evidence="2">CBHHK188m</strain>
    </source>
</reference>
<dbReference type="EMBL" id="JARJLG010000040">
    <property type="protein sequence ID" value="KAJ7763598.1"/>
    <property type="molecule type" value="Genomic_DNA"/>
</dbReference>
<evidence type="ECO:0000313" key="2">
    <source>
        <dbReference type="EMBL" id="KAJ7763598.1"/>
    </source>
</evidence>
<evidence type="ECO:0000313" key="3">
    <source>
        <dbReference type="Proteomes" id="UP001215280"/>
    </source>
</evidence>
<dbReference type="AlphaFoldDB" id="A0AAD7JIR4"/>
<proteinExistence type="predicted"/>
<name>A0AAD7JIR4_9AGAR</name>
<feature type="region of interest" description="Disordered" evidence="1">
    <location>
        <begin position="1"/>
        <end position="36"/>
    </location>
</feature>
<dbReference type="Proteomes" id="UP001215280">
    <property type="component" value="Unassembled WGS sequence"/>
</dbReference>